<gene>
    <name evidence="3" type="ORF">EKO27_g2425</name>
</gene>
<keyword evidence="2" id="KW-0539">Nucleus</keyword>
<organism evidence="3 4">
    <name type="scientific">Xylaria grammica</name>
    <dbReference type="NCBI Taxonomy" id="363999"/>
    <lineage>
        <taxon>Eukaryota</taxon>
        <taxon>Fungi</taxon>
        <taxon>Dikarya</taxon>
        <taxon>Ascomycota</taxon>
        <taxon>Pezizomycotina</taxon>
        <taxon>Sordariomycetes</taxon>
        <taxon>Xylariomycetidae</taxon>
        <taxon>Xylariales</taxon>
        <taxon>Xylariaceae</taxon>
        <taxon>Xylaria</taxon>
    </lineage>
</organism>
<dbReference type="PANTHER" id="PTHR37534">
    <property type="entry name" value="TRANSCRIPTIONAL ACTIVATOR PROTEIN UGA3"/>
    <property type="match status" value="1"/>
</dbReference>
<evidence type="ECO:0000256" key="2">
    <source>
        <dbReference type="ARBA" id="ARBA00023242"/>
    </source>
</evidence>
<evidence type="ECO:0000256" key="1">
    <source>
        <dbReference type="ARBA" id="ARBA00004123"/>
    </source>
</evidence>
<name>A0A439DE63_9PEZI</name>
<dbReference type="STRING" id="363999.A0A439DE63"/>
<proteinExistence type="predicted"/>
<dbReference type="GO" id="GO:0000976">
    <property type="term" value="F:transcription cis-regulatory region binding"/>
    <property type="evidence" value="ECO:0007669"/>
    <property type="project" value="TreeGrafter"/>
</dbReference>
<dbReference type="AlphaFoldDB" id="A0A439DE63"/>
<evidence type="ECO:0000313" key="3">
    <source>
        <dbReference type="EMBL" id="RWA12699.1"/>
    </source>
</evidence>
<comment type="subcellular location">
    <subcellularLocation>
        <location evidence="1">Nucleus</location>
    </subcellularLocation>
</comment>
<evidence type="ECO:0000313" key="4">
    <source>
        <dbReference type="Proteomes" id="UP000286045"/>
    </source>
</evidence>
<dbReference type="EMBL" id="RYZI01000044">
    <property type="protein sequence ID" value="RWA12699.1"/>
    <property type="molecule type" value="Genomic_DNA"/>
</dbReference>
<dbReference type="InterPro" id="IPR021858">
    <property type="entry name" value="Fun_TF"/>
</dbReference>
<evidence type="ECO:0008006" key="5">
    <source>
        <dbReference type="Google" id="ProtNLM"/>
    </source>
</evidence>
<dbReference type="GO" id="GO:0045944">
    <property type="term" value="P:positive regulation of transcription by RNA polymerase II"/>
    <property type="evidence" value="ECO:0007669"/>
    <property type="project" value="TreeGrafter"/>
</dbReference>
<dbReference type="GO" id="GO:0005634">
    <property type="term" value="C:nucleus"/>
    <property type="evidence" value="ECO:0007669"/>
    <property type="project" value="UniProtKB-SubCell"/>
</dbReference>
<comment type="caution">
    <text evidence="3">The sequence shown here is derived from an EMBL/GenBank/DDBJ whole genome shotgun (WGS) entry which is preliminary data.</text>
</comment>
<protein>
    <recommendedName>
        <fullName evidence="5">Transcription factor domain-containing protein</fullName>
    </recommendedName>
</protein>
<accession>A0A439DE63</accession>
<dbReference type="Pfam" id="PF11951">
    <property type="entry name" value="Fungal_trans_2"/>
    <property type="match status" value="1"/>
</dbReference>
<keyword evidence="4" id="KW-1185">Reference proteome</keyword>
<dbReference type="GO" id="GO:0003700">
    <property type="term" value="F:DNA-binding transcription factor activity"/>
    <property type="evidence" value="ECO:0007669"/>
    <property type="project" value="TreeGrafter"/>
</dbReference>
<reference evidence="3 4" key="1">
    <citation type="submission" date="2018-12" db="EMBL/GenBank/DDBJ databases">
        <title>Draft genome sequence of Xylaria grammica IHI A82.</title>
        <authorList>
            <person name="Buettner E."/>
            <person name="Kellner H."/>
        </authorList>
    </citation>
    <scope>NUCLEOTIDE SEQUENCE [LARGE SCALE GENOMIC DNA]</scope>
    <source>
        <strain evidence="3 4">IHI A82</strain>
    </source>
</reference>
<dbReference type="Proteomes" id="UP000286045">
    <property type="component" value="Unassembled WGS sequence"/>
</dbReference>
<dbReference type="PANTHER" id="PTHR37534:SF39">
    <property type="entry name" value="TRANSCRIPTION FACTOR DOMAIN-CONTAINING PROTEIN"/>
    <property type="match status" value="1"/>
</dbReference>
<sequence>MELLSYFRDAAHYSLATFNPTTSHIRDVIMHMIFTRDTVSRRALFYALLAFSSLHRSGLHRDTMLLKVAALKALSASAKEAAQGAAEAAQHVAACMILCAFEILLPSESSGEWLWYIRGAMEIVERAQLGDRIDFTGSDMLLDWVYYHHSLSRFTLYHWRHKNIALEDADTTLSSANRIAQCSPLAAGKMKSQYQSPPHTVLNILSEACEVLLDPNDPKSQESEYQDRLRALRRKVDNLPPLSTSTPTLGDLSDDMEITAQLYQVAMRIYLARVSHDPLGASEDLDALIDSTFSGPVQACYCRHFFPLLIISCEARTDEQRAAILNLIDRTEKSGYTRPMKTFRGQVQSFWTQQDLYADEDLIPTYLNLMKAAISSNRALPSYA</sequence>